<sequence>MYRIAIPTLLLAVAACSGPAPGNLADKAAGKAVGAMIEAASDGKVKDEGDRLVVEDGNGQEMQLATSREGLPPPAWWPQDIYLPEGAVISQVAQNEGNNVLSAMVPRPGAVLNDEIEQAMHVQGWKTLRSSRAASGGGMAAFRKEGREVSVLVSPTRKGEQAAMTTYHLRSPRAQ</sequence>
<dbReference type="PROSITE" id="PS51257">
    <property type="entry name" value="PROKAR_LIPOPROTEIN"/>
    <property type="match status" value="1"/>
</dbReference>
<dbReference type="Proteomes" id="UP000788419">
    <property type="component" value="Unassembled WGS sequence"/>
</dbReference>
<reference evidence="2 3" key="1">
    <citation type="submission" date="2017-10" db="EMBL/GenBank/DDBJ databases">
        <title>Whole genome sequencing of members of genus Pseudoxanthomonas.</title>
        <authorList>
            <person name="Kumar S."/>
            <person name="Bansal K."/>
            <person name="Kaur A."/>
            <person name="Patil P."/>
            <person name="Sharma S."/>
            <person name="Patil P.B."/>
        </authorList>
    </citation>
    <scope>NUCLEOTIDE SEQUENCE [LARGE SCALE GENOMIC DNA]</scope>
    <source>
        <strain evidence="2 3">DSM 17801</strain>
    </source>
</reference>
<feature type="signal peptide" evidence="1">
    <location>
        <begin position="1"/>
        <end position="22"/>
    </location>
</feature>
<gene>
    <name evidence="2" type="ORF">CSC65_01645</name>
</gene>
<evidence type="ECO:0000256" key="1">
    <source>
        <dbReference type="SAM" id="SignalP"/>
    </source>
</evidence>
<evidence type="ECO:0008006" key="4">
    <source>
        <dbReference type="Google" id="ProtNLM"/>
    </source>
</evidence>
<organism evidence="2 3">
    <name type="scientific">Pseudoxanthomonas daejeonensis</name>
    <dbReference type="NCBI Taxonomy" id="266062"/>
    <lineage>
        <taxon>Bacteria</taxon>
        <taxon>Pseudomonadati</taxon>
        <taxon>Pseudomonadota</taxon>
        <taxon>Gammaproteobacteria</taxon>
        <taxon>Lysobacterales</taxon>
        <taxon>Lysobacteraceae</taxon>
        <taxon>Pseudoxanthomonas</taxon>
    </lineage>
</organism>
<evidence type="ECO:0000313" key="3">
    <source>
        <dbReference type="Proteomes" id="UP000788419"/>
    </source>
</evidence>
<keyword evidence="3" id="KW-1185">Reference proteome</keyword>
<comment type="caution">
    <text evidence="2">The sequence shown here is derived from an EMBL/GenBank/DDBJ whole genome shotgun (WGS) entry which is preliminary data.</text>
</comment>
<feature type="chain" id="PRO_5045126705" description="Lipoprotein" evidence="1">
    <location>
        <begin position="23"/>
        <end position="175"/>
    </location>
</feature>
<dbReference type="RefSeq" id="WP_162408213.1">
    <property type="nucleotide sequence ID" value="NZ_CP093331.1"/>
</dbReference>
<evidence type="ECO:0000313" key="2">
    <source>
        <dbReference type="EMBL" id="KAF1697587.1"/>
    </source>
</evidence>
<dbReference type="EMBL" id="PDWN01000001">
    <property type="protein sequence ID" value="KAF1697587.1"/>
    <property type="molecule type" value="Genomic_DNA"/>
</dbReference>
<proteinExistence type="predicted"/>
<keyword evidence="1" id="KW-0732">Signal</keyword>
<protein>
    <recommendedName>
        <fullName evidence="4">Lipoprotein</fullName>
    </recommendedName>
</protein>
<name>A0ABQ6ZC15_9GAMM</name>
<accession>A0ABQ6ZC15</accession>